<evidence type="ECO:0000259" key="1">
    <source>
        <dbReference type="Pfam" id="PF21806"/>
    </source>
</evidence>
<dbReference type="InterPro" id="IPR049244">
    <property type="entry name" value="DUF6879"/>
</dbReference>
<evidence type="ECO:0000313" key="2">
    <source>
        <dbReference type="EMBL" id="MBW5421917.1"/>
    </source>
</evidence>
<protein>
    <recommendedName>
        <fullName evidence="1">DUF6879 domain-containing protein</fullName>
    </recommendedName>
</protein>
<evidence type="ECO:0000313" key="3">
    <source>
        <dbReference type="Proteomes" id="UP001197114"/>
    </source>
</evidence>
<reference evidence="2 3" key="1">
    <citation type="submission" date="2019-11" db="EMBL/GenBank/DDBJ databases">
        <authorList>
            <person name="Ay H."/>
        </authorList>
    </citation>
    <scope>NUCLEOTIDE SEQUENCE [LARGE SCALE GENOMIC DNA]</scope>
    <source>
        <strain evidence="2 3">BG9H</strain>
    </source>
</reference>
<dbReference type="RefSeq" id="WP_219688380.1">
    <property type="nucleotide sequence ID" value="NZ_WMBF01000074.1"/>
</dbReference>
<accession>A0ABS6YMV5</accession>
<sequence>MLLGGDAWAAKFRDFQSEAWRLETLPAYNVPQEAEEIRAFQAGERIDPHMHSNEYTEDLQRVRREGKSKGRVHIVTRPLSDYLRYEFMYYRPHVWAGEDIRIMDVTDRPNPLAGVQDFWMFDRQEVVLMNYEADGTQINREVYEGSVSPYLEYQRIALAESVPFEEYVKGLDV</sequence>
<proteinExistence type="predicted"/>
<dbReference type="EMBL" id="WMBF01000074">
    <property type="protein sequence ID" value="MBW5421917.1"/>
    <property type="molecule type" value="Genomic_DNA"/>
</dbReference>
<gene>
    <name evidence="2" type="ORF">GKQ77_10105</name>
</gene>
<feature type="domain" description="DUF6879" evidence="1">
    <location>
        <begin position="7"/>
        <end position="168"/>
    </location>
</feature>
<comment type="caution">
    <text evidence="2">The sequence shown here is derived from an EMBL/GenBank/DDBJ whole genome shotgun (WGS) entry which is preliminary data.</text>
</comment>
<keyword evidence="3" id="KW-1185">Reference proteome</keyword>
<organism evidence="2 3">
    <name type="scientific">Streptomyces anatolicus</name>
    <dbReference type="NCBI Taxonomy" id="2675858"/>
    <lineage>
        <taxon>Bacteria</taxon>
        <taxon>Bacillati</taxon>
        <taxon>Actinomycetota</taxon>
        <taxon>Actinomycetes</taxon>
        <taxon>Kitasatosporales</taxon>
        <taxon>Streptomycetaceae</taxon>
        <taxon>Streptomyces</taxon>
    </lineage>
</organism>
<name>A0ABS6YMV5_9ACTN</name>
<dbReference type="Pfam" id="PF21806">
    <property type="entry name" value="DUF6879"/>
    <property type="match status" value="1"/>
</dbReference>
<dbReference type="Proteomes" id="UP001197114">
    <property type="component" value="Unassembled WGS sequence"/>
</dbReference>